<evidence type="ECO:0000313" key="2">
    <source>
        <dbReference type="Proteomes" id="UP000184267"/>
    </source>
</evidence>
<dbReference type="OrthoDB" id="2748701at2759"/>
<accession>A0A1M2VJD6</accession>
<gene>
    <name evidence="1" type="ORF">TRAPUB_1439</name>
</gene>
<organism evidence="1 2">
    <name type="scientific">Trametes pubescens</name>
    <name type="common">White-rot fungus</name>
    <dbReference type="NCBI Taxonomy" id="154538"/>
    <lineage>
        <taxon>Eukaryota</taxon>
        <taxon>Fungi</taxon>
        <taxon>Dikarya</taxon>
        <taxon>Basidiomycota</taxon>
        <taxon>Agaricomycotina</taxon>
        <taxon>Agaricomycetes</taxon>
        <taxon>Polyporales</taxon>
        <taxon>Polyporaceae</taxon>
        <taxon>Trametes</taxon>
    </lineage>
</organism>
<name>A0A1M2VJD6_TRAPU</name>
<proteinExistence type="predicted"/>
<keyword evidence="2" id="KW-1185">Reference proteome</keyword>
<dbReference type="OMA" id="EELSWMG"/>
<dbReference type="Proteomes" id="UP000184267">
    <property type="component" value="Unassembled WGS sequence"/>
</dbReference>
<comment type="caution">
    <text evidence="1">The sequence shown here is derived from an EMBL/GenBank/DDBJ whole genome shotgun (WGS) entry which is preliminary data.</text>
</comment>
<protein>
    <submittedName>
        <fullName evidence="1">Uncharacterized protein</fullName>
    </submittedName>
</protein>
<dbReference type="EMBL" id="MNAD01001141">
    <property type="protein sequence ID" value="OJT07678.1"/>
    <property type="molecule type" value="Genomic_DNA"/>
</dbReference>
<sequence>MSAVPQRSTITRSAIPFVYATLMLDLQPLLDLLSRQGPARIEHLYLSFTDSDPGTGQYPPRSRADLSRGSCDFLLRPHPCEFLLLEELSWMGAHSPLLLDPPGAEADSVGTAGRAVYPVFKRVHCIVENAAYAERVVAKLTALAALSLTHLCVSALDHRASDVPDVLERVMGVRARQVFGHAVGERLGEEEWRVPRLRRIIIHSAAPPQDGANKDIDGAWAELSTRIASVVDACNGGGEGIRGLYLERPFQRNPRWHERLRNDWTARIEGRKGCWVESEEDESALETCEDDP</sequence>
<dbReference type="AlphaFoldDB" id="A0A1M2VJD6"/>
<reference evidence="1 2" key="1">
    <citation type="submission" date="2016-10" db="EMBL/GenBank/DDBJ databases">
        <title>Genome sequence of the basidiomycete white-rot fungus Trametes pubescens.</title>
        <authorList>
            <person name="Makela M.R."/>
            <person name="Granchi Z."/>
            <person name="Peng M."/>
            <person name="De Vries R.P."/>
            <person name="Grigoriev I."/>
            <person name="Riley R."/>
            <person name="Hilden K."/>
        </authorList>
    </citation>
    <scope>NUCLEOTIDE SEQUENCE [LARGE SCALE GENOMIC DNA]</scope>
    <source>
        <strain evidence="1 2">FBCC735</strain>
    </source>
</reference>
<evidence type="ECO:0000313" key="1">
    <source>
        <dbReference type="EMBL" id="OJT07678.1"/>
    </source>
</evidence>